<proteinExistence type="predicted"/>
<evidence type="ECO:0000313" key="2">
    <source>
        <dbReference type="Proteomes" id="UP001500063"/>
    </source>
</evidence>
<dbReference type="EMBL" id="BAAABW010000013">
    <property type="protein sequence ID" value="GAA0346309.1"/>
    <property type="molecule type" value="Genomic_DNA"/>
</dbReference>
<dbReference type="PANTHER" id="PTHR43422">
    <property type="entry name" value="THIAMINE THIAZOLE SYNTHASE"/>
    <property type="match status" value="1"/>
</dbReference>
<organism evidence="1 2">
    <name type="scientific">Streptomyces blastmyceticus</name>
    <dbReference type="NCBI Taxonomy" id="68180"/>
    <lineage>
        <taxon>Bacteria</taxon>
        <taxon>Bacillati</taxon>
        <taxon>Actinomycetota</taxon>
        <taxon>Actinomycetes</taxon>
        <taxon>Kitasatosporales</taxon>
        <taxon>Streptomycetaceae</taxon>
        <taxon>Streptomyces</taxon>
    </lineage>
</organism>
<dbReference type="Gene3D" id="3.50.50.60">
    <property type="entry name" value="FAD/NAD(P)-binding domain"/>
    <property type="match status" value="1"/>
</dbReference>
<dbReference type="SUPFAM" id="SSF51905">
    <property type="entry name" value="FAD/NAD(P)-binding domain"/>
    <property type="match status" value="1"/>
</dbReference>
<accession>A0ABN0WTI1</accession>
<keyword evidence="2" id="KW-1185">Reference proteome</keyword>
<dbReference type="RefSeq" id="WP_344117699.1">
    <property type="nucleotide sequence ID" value="NZ_BAAABW010000013.1"/>
</dbReference>
<dbReference type="Proteomes" id="UP001500063">
    <property type="component" value="Unassembled WGS sequence"/>
</dbReference>
<gene>
    <name evidence="1" type="ORF">GCM10010319_23420</name>
</gene>
<protein>
    <submittedName>
        <fullName evidence="1">Uncharacterized protein</fullName>
    </submittedName>
</protein>
<reference evidence="1 2" key="1">
    <citation type="journal article" date="2019" name="Int. J. Syst. Evol. Microbiol.">
        <title>The Global Catalogue of Microorganisms (GCM) 10K type strain sequencing project: providing services to taxonomists for standard genome sequencing and annotation.</title>
        <authorList>
            <consortium name="The Broad Institute Genomics Platform"/>
            <consortium name="The Broad Institute Genome Sequencing Center for Infectious Disease"/>
            <person name="Wu L."/>
            <person name="Ma J."/>
        </authorList>
    </citation>
    <scope>NUCLEOTIDE SEQUENCE [LARGE SCALE GENOMIC DNA]</scope>
    <source>
        <strain evidence="1 2">JCM 4565</strain>
    </source>
</reference>
<dbReference type="PANTHER" id="PTHR43422:SF3">
    <property type="entry name" value="THIAMINE THIAZOLE SYNTHASE"/>
    <property type="match status" value="1"/>
</dbReference>
<sequence length="477" mass="51230">MTAQAPGRPPGNSDHGPAARAVGWNAAVVLGGGYAGLLAARVLADHFHLVTVIERDPSPAPGGPVPRPGVPQAHHPHALLARGAEHLEELFPGLRDELTARGCPAADFAAATRILFPTGWAPRTPVGFDVQLMARAVLEDVLRDRVTALAPVAFRYGLHAEHLLLPHPPALGCTGVVVRPRRSDAPEEVIEADLIVDATGRGTRLPLWLTDAGYPLPGSVTVDGKITYASRIYTLQEDPGQDWFASYQPALAPHSPRGAVAARIGPTLWQLGLIGAAGHTPPTDEDGFRAYAAALENPDFTHIIENGTPHGPIRQTHATANRWHRYDRMPRWPERLIALGDSICALNPVYGQGMTVAAQQAKLLDTLLTQKAQTNRIKGAPSTLDRLGPVFQRRAAALTRGPWLLNTSADRAWQPQTAPLSTRLATRYLTALTARLPHHPALFLRFARSMHMLDAPATLATPRALAQLASVSSVARP</sequence>
<dbReference type="InterPro" id="IPR036188">
    <property type="entry name" value="FAD/NAD-bd_sf"/>
</dbReference>
<evidence type="ECO:0000313" key="1">
    <source>
        <dbReference type="EMBL" id="GAA0346309.1"/>
    </source>
</evidence>
<name>A0ABN0WTI1_9ACTN</name>
<comment type="caution">
    <text evidence="1">The sequence shown here is derived from an EMBL/GenBank/DDBJ whole genome shotgun (WGS) entry which is preliminary data.</text>
</comment>